<sequence>MISVIVGLGNPGDEYKKTRHNVGFLLLDALAQREGVHFNYDAKFKADVSKCVIGNSMVRLIKPQTFMNKSGLSVSAYAKYYSVQPENVMIVHDELDLEPGIVRLKKGGGHGGHNGLRDIIAHLSSKEFYRLRLGVGHPGDRNKVVNYVLKAPSKADNVLIEAAMDRAIEKIPGICAGDIQSVMQSLHTD</sequence>
<dbReference type="EMBL" id="ASHL01000006">
    <property type="protein sequence ID" value="EPD12871.1"/>
    <property type="molecule type" value="Genomic_DNA"/>
</dbReference>
<feature type="binding site" evidence="7">
    <location>
        <position position="15"/>
    </location>
    <ligand>
        <name>tRNA</name>
        <dbReference type="ChEBI" id="CHEBI:17843"/>
    </ligand>
</feature>
<dbReference type="PANTHER" id="PTHR17224">
    <property type="entry name" value="PEPTIDYL-TRNA HYDROLASE"/>
    <property type="match status" value="1"/>
</dbReference>
<keyword evidence="11" id="KW-1185">Reference proteome</keyword>
<feature type="site" description="Stabilizes the basic form of H active site to accept a proton" evidence="7">
    <location>
        <position position="93"/>
    </location>
</feature>
<dbReference type="RefSeq" id="WP_016390631.1">
    <property type="nucleotide sequence ID" value="NZ_KE646808.1"/>
</dbReference>
<dbReference type="PROSITE" id="PS01195">
    <property type="entry name" value="PEPT_TRNA_HYDROL_1"/>
    <property type="match status" value="1"/>
</dbReference>
<keyword evidence="4 7" id="KW-0694">RNA-binding</keyword>
<evidence type="ECO:0000256" key="7">
    <source>
        <dbReference type="HAMAP-Rule" id="MF_00083"/>
    </source>
</evidence>
<dbReference type="GO" id="GO:0005737">
    <property type="term" value="C:cytoplasm"/>
    <property type="evidence" value="ECO:0007669"/>
    <property type="project" value="UniProtKB-SubCell"/>
</dbReference>
<dbReference type="CDD" id="cd00462">
    <property type="entry name" value="PTH"/>
    <property type="match status" value="1"/>
</dbReference>
<dbReference type="PROSITE" id="PS01196">
    <property type="entry name" value="PEPT_TRNA_HYDROL_2"/>
    <property type="match status" value="1"/>
</dbReference>
<dbReference type="InterPro" id="IPR036416">
    <property type="entry name" value="Pept_tRNA_hydro_sf"/>
</dbReference>
<feature type="binding site" evidence="7">
    <location>
        <position position="114"/>
    </location>
    <ligand>
        <name>tRNA</name>
        <dbReference type="ChEBI" id="CHEBI:17843"/>
    </ligand>
</feature>
<evidence type="ECO:0000256" key="8">
    <source>
        <dbReference type="RuleBase" id="RU000673"/>
    </source>
</evidence>
<comment type="caution">
    <text evidence="10">The sequence shown here is derived from an EMBL/GenBank/DDBJ whole genome shotgun (WGS) entry which is preliminary data.</text>
</comment>
<name>A0AB33Z0X3_9GAMM</name>
<dbReference type="GO" id="GO:0006515">
    <property type="term" value="P:protein quality control for misfolded or incompletely synthesized proteins"/>
    <property type="evidence" value="ECO:0007669"/>
    <property type="project" value="UniProtKB-UniRule"/>
</dbReference>
<evidence type="ECO:0000256" key="4">
    <source>
        <dbReference type="ARBA" id="ARBA00022884"/>
    </source>
</evidence>
<evidence type="ECO:0000256" key="9">
    <source>
        <dbReference type="RuleBase" id="RU004320"/>
    </source>
</evidence>
<dbReference type="NCBIfam" id="TIGR00447">
    <property type="entry name" value="pth"/>
    <property type="match status" value="1"/>
</dbReference>
<dbReference type="SUPFAM" id="SSF53178">
    <property type="entry name" value="Peptidyl-tRNA hydrolase-like"/>
    <property type="match status" value="1"/>
</dbReference>
<dbReference type="Gene3D" id="3.40.50.1470">
    <property type="entry name" value="Peptidyl-tRNA hydrolase"/>
    <property type="match status" value="1"/>
</dbReference>
<proteinExistence type="inferred from homology"/>
<feature type="site" description="Discriminates between blocked and unblocked aminoacyl-tRNA" evidence="7">
    <location>
        <position position="10"/>
    </location>
</feature>
<evidence type="ECO:0000313" key="10">
    <source>
        <dbReference type="EMBL" id="EPD12871.1"/>
    </source>
</evidence>
<dbReference type="GO" id="GO:0004045">
    <property type="term" value="F:peptidyl-tRNA hydrolase activity"/>
    <property type="evidence" value="ECO:0007669"/>
    <property type="project" value="UniProtKB-UniRule"/>
</dbReference>
<keyword evidence="3 7" id="KW-0378">Hydrolase</keyword>
<dbReference type="InterPro" id="IPR018171">
    <property type="entry name" value="Pept_tRNA_hydro_CS"/>
</dbReference>
<comment type="similarity">
    <text evidence="5 7 9">Belongs to the PTH family.</text>
</comment>
<dbReference type="FunFam" id="3.40.50.1470:FF:000001">
    <property type="entry name" value="Peptidyl-tRNA hydrolase"/>
    <property type="match status" value="1"/>
</dbReference>
<dbReference type="GO" id="GO:0072344">
    <property type="term" value="P:rescue of stalled ribosome"/>
    <property type="evidence" value="ECO:0007669"/>
    <property type="project" value="UniProtKB-UniRule"/>
</dbReference>
<dbReference type="EC" id="3.1.1.29" evidence="1 7"/>
<comment type="subcellular location">
    <subcellularLocation>
        <location evidence="7">Cytoplasm</location>
    </subcellularLocation>
</comment>
<protein>
    <recommendedName>
        <fullName evidence="6 7">Peptidyl-tRNA hydrolase</fullName>
        <shortName evidence="7">Pth</shortName>
        <ecNumber evidence="1 7">3.1.1.29</ecNumber>
    </recommendedName>
</protein>
<feature type="active site" description="Proton acceptor" evidence="7">
    <location>
        <position position="20"/>
    </location>
</feature>
<dbReference type="GO" id="GO:0000049">
    <property type="term" value="F:tRNA binding"/>
    <property type="evidence" value="ECO:0007669"/>
    <property type="project" value="UniProtKB-UniRule"/>
</dbReference>
<evidence type="ECO:0000256" key="1">
    <source>
        <dbReference type="ARBA" id="ARBA00013260"/>
    </source>
</evidence>
<feature type="binding site" evidence="7">
    <location>
        <position position="68"/>
    </location>
    <ligand>
        <name>tRNA</name>
        <dbReference type="ChEBI" id="CHEBI:17843"/>
    </ligand>
</feature>
<evidence type="ECO:0000313" key="11">
    <source>
        <dbReference type="Proteomes" id="UP000015462"/>
    </source>
</evidence>
<evidence type="ECO:0000256" key="6">
    <source>
        <dbReference type="ARBA" id="ARBA00050038"/>
    </source>
</evidence>
<keyword evidence="2 7" id="KW-0820">tRNA-binding</keyword>
<organism evidence="10 11">
    <name type="scientific">Cycloclasticus pugetii</name>
    <dbReference type="NCBI Taxonomy" id="34068"/>
    <lineage>
        <taxon>Bacteria</taxon>
        <taxon>Pseudomonadati</taxon>
        <taxon>Pseudomonadota</taxon>
        <taxon>Gammaproteobacteria</taxon>
        <taxon>Thiotrichales</taxon>
        <taxon>Piscirickettsiaceae</taxon>
        <taxon>Cycloclasticus</taxon>
    </lineage>
</organism>
<evidence type="ECO:0000256" key="5">
    <source>
        <dbReference type="ARBA" id="ARBA00038063"/>
    </source>
</evidence>
<comment type="subunit">
    <text evidence="7">Monomer.</text>
</comment>
<keyword evidence="7" id="KW-0963">Cytoplasm</keyword>
<gene>
    <name evidence="7" type="primary">pth</name>
    <name evidence="10" type="ORF">L196_08376</name>
</gene>
<comment type="catalytic activity">
    <reaction evidence="7 8">
        <text>an N-acyl-L-alpha-aminoacyl-tRNA + H2O = an N-acyl-L-amino acid + a tRNA + H(+)</text>
        <dbReference type="Rhea" id="RHEA:54448"/>
        <dbReference type="Rhea" id="RHEA-COMP:10123"/>
        <dbReference type="Rhea" id="RHEA-COMP:13883"/>
        <dbReference type="ChEBI" id="CHEBI:15377"/>
        <dbReference type="ChEBI" id="CHEBI:15378"/>
        <dbReference type="ChEBI" id="CHEBI:59874"/>
        <dbReference type="ChEBI" id="CHEBI:78442"/>
        <dbReference type="ChEBI" id="CHEBI:138191"/>
        <dbReference type="EC" id="3.1.1.29"/>
    </reaction>
</comment>
<comment type="function">
    <text evidence="7">Hydrolyzes ribosome-free peptidyl-tRNAs (with 1 or more amino acids incorporated), which drop off the ribosome during protein synthesis, or as a result of ribosome stalling.</text>
</comment>
<dbReference type="PANTHER" id="PTHR17224:SF1">
    <property type="entry name" value="PEPTIDYL-TRNA HYDROLASE"/>
    <property type="match status" value="1"/>
</dbReference>
<comment type="function">
    <text evidence="7">Catalyzes the release of premature peptidyl moieties from peptidyl-tRNA molecules trapped in stalled 50S ribosomal subunits, and thus maintains levels of free tRNAs and 50S ribosomes.</text>
</comment>
<dbReference type="InterPro" id="IPR001328">
    <property type="entry name" value="Pept_tRNA_hydro"/>
</dbReference>
<accession>A0AB33Z0X3</accession>
<feature type="binding site" evidence="7">
    <location>
        <position position="66"/>
    </location>
    <ligand>
        <name>tRNA</name>
        <dbReference type="ChEBI" id="CHEBI:17843"/>
    </ligand>
</feature>
<reference evidence="10 11" key="1">
    <citation type="journal article" date="2013" name="Genome Announc.">
        <title>Genome Sequence of the Pyrene- and Fluoranthene-Degrading Bacterium Cycloclasticus sp. Strain PY97M.</title>
        <authorList>
            <person name="Cui Z."/>
            <person name="Xu G."/>
            <person name="Li Q."/>
            <person name="Gao W."/>
            <person name="Zheng L."/>
        </authorList>
    </citation>
    <scope>NUCLEOTIDE SEQUENCE [LARGE SCALE GENOMIC DNA]</scope>
    <source>
        <strain evidence="10 11">PY97M</strain>
    </source>
</reference>
<evidence type="ECO:0000256" key="2">
    <source>
        <dbReference type="ARBA" id="ARBA00022555"/>
    </source>
</evidence>
<evidence type="ECO:0000256" key="3">
    <source>
        <dbReference type="ARBA" id="ARBA00022801"/>
    </source>
</evidence>
<dbReference type="HAMAP" id="MF_00083">
    <property type="entry name" value="Pept_tRNA_hydro_bact"/>
    <property type="match status" value="1"/>
</dbReference>
<dbReference type="AlphaFoldDB" id="A0AB33Z0X3"/>
<dbReference type="Proteomes" id="UP000015462">
    <property type="component" value="Unassembled WGS sequence"/>
</dbReference>
<dbReference type="Pfam" id="PF01195">
    <property type="entry name" value="Pept_tRNA_hydro"/>
    <property type="match status" value="1"/>
</dbReference>